<organism evidence="7 8">
    <name type="scientific">Quercus suber</name>
    <name type="common">Cork oak</name>
    <dbReference type="NCBI Taxonomy" id="58331"/>
    <lineage>
        <taxon>Eukaryota</taxon>
        <taxon>Viridiplantae</taxon>
        <taxon>Streptophyta</taxon>
        <taxon>Embryophyta</taxon>
        <taxon>Tracheophyta</taxon>
        <taxon>Spermatophyta</taxon>
        <taxon>Magnoliopsida</taxon>
        <taxon>eudicotyledons</taxon>
        <taxon>Gunneridae</taxon>
        <taxon>Pentapetalae</taxon>
        <taxon>rosids</taxon>
        <taxon>fabids</taxon>
        <taxon>Fagales</taxon>
        <taxon>Fagaceae</taxon>
        <taxon>Quercus</taxon>
    </lineage>
</organism>
<evidence type="ECO:0000256" key="5">
    <source>
        <dbReference type="SAM" id="MobiDB-lite"/>
    </source>
</evidence>
<protein>
    <submittedName>
        <fullName evidence="7">Protein decreased size exclusion limit 1</fullName>
    </submittedName>
</protein>
<gene>
    <name evidence="7" type="primary">DSE1_0</name>
    <name evidence="7" type="ORF">CFP56_027383</name>
</gene>
<comment type="subcellular location">
    <subcellularLocation>
        <location evidence="1">Nucleus</location>
    </subcellularLocation>
</comment>
<evidence type="ECO:0000256" key="3">
    <source>
        <dbReference type="ARBA" id="ARBA00023163"/>
    </source>
</evidence>
<dbReference type="PANTHER" id="PTHR46196:SF1">
    <property type="entry name" value="TRANSCRIPTION FACTOR EMB1444-RELATED"/>
    <property type="match status" value="1"/>
</dbReference>
<dbReference type="InterPro" id="IPR011598">
    <property type="entry name" value="bHLH_dom"/>
</dbReference>
<comment type="caution">
    <text evidence="7">The sequence shown here is derived from an EMBL/GenBank/DDBJ whole genome shotgun (WGS) entry which is preliminary data.</text>
</comment>
<reference evidence="7 8" key="1">
    <citation type="journal article" date="2018" name="Sci. Data">
        <title>The draft genome sequence of cork oak.</title>
        <authorList>
            <person name="Ramos A.M."/>
            <person name="Usie A."/>
            <person name="Barbosa P."/>
            <person name="Barros P.M."/>
            <person name="Capote T."/>
            <person name="Chaves I."/>
            <person name="Simoes F."/>
            <person name="Abreu I."/>
            <person name="Carrasquinho I."/>
            <person name="Faro C."/>
            <person name="Guimaraes J.B."/>
            <person name="Mendonca D."/>
            <person name="Nobrega F."/>
            <person name="Rodrigues L."/>
            <person name="Saibo N.J.M."/>
            <person name="Varela M.C."/>
            <person name="Egas C."/>
            <person name="Matos J."/>
            <person name="Miguel C.M."/>
            <person name="Oliveira M.M."/>
            <person name="Ricardo C.P."/>
            <person name="Goncalves S."/>
        </authorList>
    </citation>
    <scope>NUCLEOTIDE SEQUENCE [LARGE SCALE GENOMIC DNA]</scope>
    <source>
        <strain evidence="8">cv. HL8</strain>
    </source>
</reference>
<evidence type="ECO:0000256" key="2">
    <source>
        <dbReference type="ARBA" id="ARBA00023015"/>
    </source>
</evidence>
<keyword evidence="8" id="KW-1185">Reference proteome</keyword>
<dbReference type="PANTHER" id="PTHR46196">
    <property type="entry name" value="TRANSCRIPTION FACTOR BHLH155-LIKE ISOFORM X1-RELATED"/>
    <property type="match status" value="1"/>
</dbReference>
<dbReference type="AlphaFoldDB" id="A0AAW0LYW3"/>
<keyword evidence="2" id="KW-0805">Transcription regulation</keyword>
<dbReference type="InterPro" id="IPR043561">
    <property type="entry name" value="LHW-like"/>
</dbReference>
<accession>A0AAW0LYW3</accession>
<evidence type="ECO:0000313" key="7">
    <source>
        <dbReference type="EMBL" id="KAK7855621.1"/>
    </source>
</evidence>
<keyword evidence="4" id="KW-0539">Nucleus</keyword>
<proteinExistence type="predicted"/>
<dbReference type="GO" id="GO:0005634">
    <property type="term" value="C:nucleus"/>
    <property type="evidence" value="ECO:0007669"/>
    <property type="project" value="UniProtKB-SubCell"/>
</dbReference>
<evidence type="ECO:0000259" key="6">
    <source>
        <dbReference type="Pfam" id="PF23176"/>
    </source>
</evidence>
<feature type="region of interest" description="Disordered" evidence="5">
    <location>
        <begin position="1"/>
        <end position="23"/>
    </location>
</feature>
<feature type="domain" description="BHLH" evidence="6">
    <location>
        <begin position="332"/>
        <end position="355"/>
    </location>
</feature>
<dbReference type="Proteomes" id="UP000237347">
    <property type="component" value="Unassembled WGS sequence"/>
</dbReference>
<evidence type="ECO:0000313" key="8">
    <source>
        <dbReference type="Proteomes" id="UP000237347"/>
    </source>
</evidence>
<keyword evidence="3" id="KW-0804">Transcription</keyword>
<dbReference type="EMBL" id="PKMF04000044">
    <property type="protein sequence ID" value="KAK7855621.1"/>
    <property type="molecule type" value="Genomic_DNA"/>
</dbReference>
<dbReference type="GO" id="GO:0046983">
    <property type="term" value="F:protein dimerization activity"/>
    <property type="evidence" value="ECO:0007669"/>
    <property type="project" value="InterPro"/>
</dbReference>
<dbReference type="GO" id="GO:0003700">
    <property type="term" value="F:DNA-binding transcription factor activity"/>
    <property type="evidence" value="ECO:0007669"/>
    <property type="project" value="InterPro"/>
</dbReference>
<sequence length="357" mass="40482">MKDLLPGFYDSSMVQSRSEGDTFRETDLNTETDQFMLHGQPTHHDDTLSAPVHQGDVNSADFYRDGDGNSLTLSDSHSKEGSNKRSVSQAWDRSNHLREAISNFEKDAVSWNKNHFGNVFGKKRRLMAKLRSIQKEMAIRSTASLIELEKQLLASSDLLDIISLYSKYSKGSCVVKKEINLERPGIAGTSIRPDCKIAATASWDHSISLNKEQSLQPLTKLAPRLEDSKSKPMEHKIFSCLNLATIDSVISLNPQGIWRNWTFKLSQLSHMDILNLSLNFPAGSELRVSLGPALLKKRDYFDWQGEKIKDRTALVMPLIHLSISLLPGENCRPRPRDRQLIQDRIKELWDLVPNDQR</sequence>
<feature type="region of interest" description="Disordered" evidence="5">
    <location>
        <begin position="37"/>
        <end position="90"/>
    </location>
</feature>
<dbReference type="Pfam" id="PF23176">
    <property type="entry name" value="bHLH_LHW"/>
    <property type="match status" value="1"/>
</dbReference>
<name>A0AAW0LYW3_QUESU</name>
<evidence type="ECO:0000256" key="1">
    <source>
        <dbReference type="ARBA" id="ARBA00004123"/>
    </source>
</evidence>
<evidence type="ECO:0000256" key="4">
    <source>
        <dbReference type="ARBA" id="ARBA00023242"/>
    </source>
</evidence>